<accession>A0A087G3C5</accession>
<gene>
    <name evidence="2" type="ORF">AALP_AAs66810U000100</name>
</gene>
<dbReference type="EMBL" id="KL969251">
    <property type="protein sequence ID" value="KFK24377.1"/>
    <property type="molecule type" value="Genomic_DNA"/>
</dbReference>
<sequence length="104" mass="11491">MPLGSSSTTVEPDVLSKALDPDVLSVDPETCLRLWWYRGLDLETDDPMLPLGYVDALLSSLSSFYLTFRASSVDRDDEDVEADDDDVEASDDDVIETNNDVEAD</sequence>
<dbReference type="AlphaFoldDB" id="A0A087G3C5"/>
<name>A0A087G3C5_ARAAL</name>
<reference evidence="3" key="1">
    <citation type="journal article" date="2015" name="Nat. Plants">
        <title>Genome expansion of Arabis alpina linked with retrotransposition and reduced symmetric DNA methylation.</title>
        <authorList>
            <person name="Willing E.M."/>
            <person name="Rawat V."/>
            <person name="Mandakova T."/>
            <person name="Maumus F."/>
            <person name="James G.V."/>
            <person name="Nordstroem K.J."/>
            <person name="Becker C."/>
            <person name="Warthmann N."/>
            <person name="Chica C."/>
            <person name="Szarzynska B."/>
            <person name="Zytnicki M."/>
            <person name="Albani M.C."/>
            <person name="Kiefer C."/>
            <person name="Bergonzi S."/>
            <person name="Castaings L."/>
            <person name="Mateos J.L."/>
            <person name="Berns M.C."/>
            <person name="Bujdoso N."/>
            <person name="Piofczyk T."/>
            <person name="de Lorenzo L."/>
            <person name="Barrero-Sicilia C."/>
            <person name="Mateos I."/>
            <person name="Piednoel M."/>
            <person name="Hagmann J."/>
            <person name="Chen-Min-Tao R."/>
            <person name="Iglesias-Fernandez R."/>
            <person name="Schuster S.C."/>
            <person name="Alonso-Blanco C."/>
            <person name="Roudier F."/>
            <person name="Carbonero P."/>
            <person name="Paz-Ares J."/>
            <person name="Davis S.J."/>
            <person name="Pecinka A."/>
            <person name="Quesneville H."/>
            <person name="Colot V."/>
            <person name="Lysak M.A."/>
            <person name="Weigel D."/>
            <person name="Coupland G."/>
            <person name="Schneeberger K."/>
        </authorList>
    </citation>
    <scope>NUCLEOTIDE SEQUENCE [LARGE SCALE GENOMIC DNA]</scope>
    <source>
        <strain evidence="3">cv. Pajares</strain>
    </source>
</reference>
<proteinExistence type="predicted"/>
<evidence type="ECO:0000313" key="2">
    <source>
        <dbReference type="EMBL" id="KFK24377.1"/>
    </source>
</evidence>
<feature type="compositionally biased region" description="Acidic residues" evidence="1">
    <location>
        <begin position="75"/>
        <end position="104"/>
    </location>
</feature>
<feature type="region of interest" description="Disordered" evidence="1">
    <location>
        <begin position="74"/>
        <end position="104"/>
    </location>
</feature>
<dbReference type="Gramene" id="KFK24377">
    <property type="protein sequence ID" value="KFK24377"/>
    <property type="gene ID" value="AALP_AAs66810U000100"/>
</dbReference>
<dbReference type="Proteomes" id="UP000029120">
    <property type="component" value="Unassembled WGS sequence"/>
</dbReference>
<evidence type="ECO:0000256" key="1">
    <source>
        <dbReference type="SAM" id="MobiDB-lite"/>
    </source>
</evidence>
<evidence type="ECO:0000313" key="3">
    <source>
        <dbReference type="Proteomes" id="UP000029120"/>
    </source>
</evidence>
<keyword evidence="3" id="KW-1185">Reference proteome</keyword>
<protein>
    <submittedName>
        <fullName evidence="2">Uncharacterized protein</fullName>
    </submittedName>
</protein>
<organism evidence="2 3">
    <name type="scientific">Arabis alpina</name>
    <name type="common">Alpine rock-cress</name>
    <dbReference type="NCBI Taxonomy" id="50452"/>
    <lineage>
        <taxon>Eukaryota</taxon>
        <taxon>Viridiplantae</taxon>
        <taxon>Streptophyta</taxon>
        <taxon>Embryophyta</taxon>
        <taxon>Tracheophyta</taxon>
        <taxon>Spermatophyta</taxon>
        <taxon>Magnoliopsida</taxon>
        <taxon>eudicotyledons</taxon>
        <taxon>Gunneridae</taxon>
        <taxon>Pentapetalae</taxon>
        <taxon>rosids</taxon>
        <taxon>malvids</taxon>
        <taxon>Brassicales</taxon>
        <taxon>Brassicaceae</taxon>
        <taxon>Arabideae</taxon>
        <taxon>Arabis</taxon>
    </lineage>
</organism>